<evidence type="ECO:0000259" key="2">
    <source>
        <dbReference type="Pfam" id="PF02517"/>
    </source>
</evidence>
<organism evidence="3 4">
    <name type="scientific">Nocardia suismassiliense</name>
    <dbReference type="NCBI Taxonomy" id="2077092"/>
    <lineage>
        <taxon>Bacteria</taxon>
        <taxon>Bacillati</taxon>
        <taxon>Actinomycetota</taxon>
        <taxon>Actinomycetes</taxon>
        <taxon>Mycobacteriales</taxon>
        <taxon>Nocardiaceae</taxon>
        <taxon>Nocardia</taxon>
    </lineage>
</organism>
<protein>
    <submittedName>
        <fullName evidence="3">CPBP family intramembrane glutamic endopeptidase</fullName>
        <ecNumber evidence="3">3.4.-.-</ecNumber>
    </submittedName>
</protein>
<keyword evidence="3" id="KW-0378">Hydrolase</keyword>
<keyword evidence="1" id="KW-0812">Transmembrane</keyword>
<dbReference type="PANTHER" id="PTHR35797">
    <property type="entry name" value="PROTEASE-RELATED"/>
    <property type="match status" value="1"/>
</dbReference>
<dbReference type="PANTHER" id="PTHR35797:SF1">
    <property type="entry name" value="PROTEASE"/>
    <property type="match status" value="1"/>
</dbReference>
<comment type="caution">
    <text evidence="3">The sequence shown here is derived from an EMBL/GenBank/DDBJ whole genome shotgun (WGS) entry which is preliminary data.</text>
</comment>
<reference evidence="3 4" key="1">
    <citation type="submission" date="2024-10" db="EMBL/GenBank/DDBJ databases">
        <title>The Natural Products Discovery Center: Release of the First 8490 Sequenced Strains for Exploring Actinobacteria Biosynthetic Diversity.</title>
        <authorList>
            <person name="Kalkreuter E."/>
            <person name="Kautsar S.A."/>
            <person name="Yang D."/>
            <person name="Bader C.D."/>
            <person name="Teijaro C.N."/>
            <person name="Fluegel L."/>
            <person name="Davis C.M."/>
            <person name="Simpson J.R."/>
            <person name="Lauterbach L."/>
            <person name="Steele A.D."/>
            <person name="Gui C."/>
            <person name="Meng S."/>
            <person name="Li G."/>
            <person name="Viehrig K."/>
            <person name="Ye F."/>
            <person name="Su P."/>
            <person name="Kiefer A.F."/>
            <person name="Nichols A."/>
            <person name="Cepeda A.J."/>
            <person name="Yan W."/>
            <person name="Fan B."/>
            <person name="Jiang Y."/>
            <person name="Adhikari A."/>
            <person name="Zheng C.-J."/>
            <person name="Schuster L."/>
            <person name="Cowan T.M."/>
            <person name="Smanski M.J."/>
            <person name="Chevrette M.G."/>
            <person name="De Carvalho L.P.S."/>
            <person name="Shen B."/>
        </authorList>
    </citation>
    <scope>NUCLEOTIDE SEQUENCE [LARGE SCALE GENOMIC DNA]</scope>
    <source>
        <strain evidence="3 4">NPDC003040</strain>
    </source>
</reference>
<feature type="transmembrane region" description="Helical" evidence="1">
    <location>
        <begin position="126"/>
        <end position="145"/>
    </location>
</feature>
<keyword evidence="4" id="KW-1185">Reference proteome</keyword>
<feature type="transmembrane region" description="Helical" evidence="1">
    <location>
        <begin position="59"/>
        <end position="79"/>
    </location>
</feature>
<dbReference type="GO" id="GO:0016787">
    <property type="term" value="F:hydrolase activity"/>
    <property type="evidence" value="ECO:0007669"/>
    <property type="project" value="UniProtKB-KW"/>
</dbReference>
<dbReference type="Proteomes" id="UP001601948">
    <property type="component" value="Unassembled WGS sequence"/>
</dbReference>
<feature type="transmembrane region" description="Helical" evidence="1">
    <location>
        <begin position="28"/>
        <end position="53"/>
    </location>
</feature>
<dbReference type="InterPro" id="IPR042150">
    <property type="entry name" value="MmRce1-like"/>
</dbReference>
<dbReference type="EC" id="3.4.-.-" evidence="3"/>
<feature type="transmembrane region" description="Helical" evidence="1">
    <location>
        <begin position="188"/>
        <end position="208"/>
    </location>
</feature>
<keyword evidence="1" id="KW-1133">Transmembrane helix</keyword>
<feature type="transmembrane region" description="Helical" evidence="1">
    <location>
        <begin position="166"/>
        <end position="182"/>
    </location>
</feature>
<accession>A0ABW6QNC3</accession>
<feature type="transmembrane region" description="Helical" evidence="1">
    <location>
        <begin position="244"/>
        <end position="265"/>
    </location>
</feature>
<dbReference type="Pfam" id="PF02517">
    <property type="entry name" value="Rce1-like"/>
    <property type="match status" value="1"/>
</dbReference>
<evidence type="ECO:0000256" key="1">
    <source>
        <dbReference type="SAM" id="Phobius"/>
    </source>
</evidence>
<dbReference type="RefSeq" id="WP_387714432.1">
    <property type="nucleotide sequence ID" value="NZ_JBIAPI010000001.1"/>
</dbReference>
<dbReference type="EMBL" id="JBIAPI010000001">
    <property type="protein sequence ID" value="MFF3222439.1"/>
    <property type="molecule type" value="Genomic_DNA"/>
</dbReference>
<name>A0ABW6QNC3_9NOCA</name>
<evidence type="ECO:0000313" key="4">
    <source>
        <dbReference type="Proteomes" id="UP001601948"/>
    </source>
</evidence>
<feature type="transmembrane region" description="Helical" evidence="1">
    <location>
        <begin position="100"/>
        <end position="120"/>
    </location>
</feature>
<feature type="domain" description="CAAX prenyl protease 2/Lysostaphin resistance protein A-like" evidence="2">
    <location>
        <begin position="135"/>
        <end position="232"/>
    </location>
</feature>
<sequence>MIDQPEIHAGPDIGARTELPVSAPTGRIFWAFVGLYILATLLGSAAMLALQPVSGIDPAALALVQFGPALGALVTWFVGRRIVGPLLPAPVPARQVRANLGYVLVACLLCGLLVAGATAFAGHELVGPAAVGGLPFVVFFVIQLVGATGEEIGWRGFLQPLLESRVRRFVAIAVTGAAWALWHVQAFGAGPVVAVSFFVSAMAFAVLLGSLSIGSCRQRIAVAAVGHWLINVGIYLTVGDETLGSPQVVFIAVGAAVGTAVTLAVRSWRTVGSPLA</sequence>
<feature type="transmembrane region" description="Helical" evidence="1">
    <location>
        <begin position="220"/>
        <end position="238"/>
    </location>
</feature>
<dbReference type="InterPro" id="IPR003675">
    <property type="entry name" value="Rce1/LyrA-like_dom"/>
</dbReference>
<evidence type="ECO:0000313" key="3">
    <source>
        <dbReference type="EMBL" id="MFF3222439.1"/>
    </source>
</evidence>
<proteinExistence type="predicted"/>
<keyword evidence="1" id="KW-0472">Membrane</keyword>
<gene>
    <name evidence="3" type="ORF">ACFYV7_06550</name>
</gene>